<dbReference type="Gene3D" id="3.40.50.620">
    <property type="entry name" value="HUPs"/>
    <property type="match status" value="1"/>
</dbReference>
<feature type="domain" description="UspA" evidence="2">
    <location>
        <begin position="4"/>
        <end position="40"/>
    </location>
</feature>
<dbReference type="InterPro" id="IPR014729">
    <property type="entry name" value="Rossmann-like_a/b/a_fold"/>
</dbReference>
<feature type="domain" description="UspA" evidence="2">
    <location>
        <begin position="60"/>
        <end position="124"/>
    </location>
</feature>
<comment type="caution">
    <text evidence="3">The sequence shown here is derived from an EMBL/GenBank/DDBJ whole genome shotgun (WGS) entry which is preliminary data.</text>
</comment>
<dbReference type="AlphaFoldDB" id="A0A2S6GIV8"/>
<dbReference type="PANTHER" id="PTHR46553:SF3">
    <property type="entry name" value="ADENINE NUCLEOTIDE ALPHA HYDROLASES-LIKE SUPERFAMILY PROTEIN"/>
    <property type="match status" value="1"/>
</dbReference>
<evidence type="ECO:0000256" key="1">
    <source>
        <dbReference type="ARBA" id="ARBA00008791"/>
    </source>
</evidence>
<evidence type="ECO:0000313" key="3">
    <source>
        <dbReference type="EMBL" id="PPK65155.1"/>
    </source>
</evidence>
<dbReference type="CDD" id="cd00293">
    <property type="entry name" value="USP-like"/>
    <property type="match status" value="1"/>
</dbReference>
<dbReference type="InterPro" id="IPR006016">
    <property type="entry name" value="UspA"/>
</dbReference>
<protein>
    <submittedName>
        <fullName evidence="3">Nucleotide-binding universal stress UspA family protein</fullName>
    </submittedName>
</protein>
<proteinExistence type="inferred from homology"/>
<comment type="similarity">
    <text evidence="1">Belongs to the universal stress protein A family.</text>
</comment>
<accession>A0A2S6GIV8</accession>
<dbReference type="InterPro" id="IPR006015">
    <property type="entry name" value="Universal_stress_UspA"/>
</dbReference>
<dbReference type="SUPFAM" id="SSF52402">
    <property type="entry name" value="Adenine nucleotide alpha hydrolases-like"/>
    <property type="match status" value="1"/>
</dbReference>
<name>A0A2S6GIV8_9PSEU</name>
<dbReference type="Pfam" id="PF00582">
    <property type="entry name" value="Usp"/>
    <property type="match status" value="2"/>
</dbReference>
<dbReference type="RefSeq" id="WP_104481259.1">
    <property type="nucleotide sequence ID" value="NZ_CP154825.1"/>
</dbReference>
<dbReference type="PRINTS" id="PR01438">
    <property type="entry name" value="UNVRSLSTRESS"/>
</dbReference>
<dbReference type="OrthoDB" id="6174426at2"/>
<evidence type="ECO:0000313" key="4">
    <source>
        <dbReference type="Proteomes" id="UP000239203"/>
    </source>
</evidence>
<evidence type="ECO:0000259" key="2">
    <source>
        <dbReference type="Pfam" id="PF00582"/>
    </source>
</evidence>
<sequence>MRTEHILVGFDGSTPASTALQWALSEAERRGVAVRVIWVWGGGPPWDERVRVGAVLSSVVARHPDVSVRYDDRTGAAGPALVRASEEADLLVVGKHGTGAIAALMGSTTAYCLRHARCPVVVVPGVVAAVGSPASTAGAPHRST</sequence>
<keyword evidence="4" id="KW-1185">Reference proteome</keyword>
<reference evidence="3 4" key="1">
    <citation type="submission" date="2018-02" db="EMBL/GenBank/DDBJ databases">
        <title>Genomic Encyclopedia of Archaeal and Bacterial Type Strains, Phase II (KMG-II): from individual species to whole genera.</title>
        <authorList>
            <person name="Goeker M."/>
        </authorList>
    </citation>
    <scope>NUCLEOTIDE SEQUENCE [LARGE SCALE GENOMIC DNA]</scope>
    <source>
        <strain evidence="3 4">YU 961-1</strain>
    </source>
</reference>
<dbReference type="EMBL" id="PTIX01000015">
    <property type="protein sequence ID" value="PPK65155.1"/>
    <property type="molecule type" value="Genomic_DNA"/>
</dbReference>
<dbReference type="PANTHER" id="PTHR46553">
    <property type="entry name" value="ADENINE NUCLEOTIDE ALPHA HYDROLASES-LIKE SUPERFAMILY PROTEIN"/>
    <property type="match status" value="1"/>
</dbReference>
<dbReference type="Proteomes" id="UP000239203">
    <property type="component" value="Unassembled WGS sequence"/>
</dbReference>
<organism evidence="3 4">
    <name type="scientific">Actinokineospora auranticolor</name>
    <dbReference type="NCBI Taxonomy" id="155976"/>
    <lineage>
        <taxon>Bacteria</taxon>
        <taxon>Bacillati</taxon>
        <taxon>Actinomycetota</taxon>
        <taxon>Actinomycetes</taxon>
        <taxon>Pseudonocardiales</taxon>
        <taxon>Pseudonocardiaceae</taxon>
        <taxon>Actinokineospora</taxon>
    </lineage>
</organism>
<gene>
    <name evidence="3" type="ORF">CLV40_1152</name>
</gene>